<reference evidence="2" key="1">
    <citation type="submission" date="2010-03" db="EMBL/GenBank/DDBJ databases">
        <title>The complete chromosome of Tsukamurella paurometabola DSM 20162.</title>
        <authorList>
            <consortium name="US DOE Joint Genome Institute (JGI-PGF)"/>
            <person name="Lucas S."/>
            <person name="Copeland A."/>
            <person name="Lapidus A."/>
            <person name="Glavina del Rio T."/>
            <person name="Dalin E."/>
            <person name="Tice H."/>
            <person name="Bruce D."/>
            <person name="Goodwin L."/>
            <person name="Pitluck S."/>
            <person name="Kyrpides N."/>
            <person name="Mavromatis K."/>
            <person name="Ivanova N."/>
            <person name="Mikhailova N."/>
            <person name="Munk A.C."/>
            <person name="Brettin T."/>
            <person name="Detter J.C."/>
            <person name="Tapia R."/>
            <person name="Han C."/>
            <person name="Larimer F."/>
            <person name="Land M."/>
            <person name="Hauser L."/>
            <person name="Markowitz V."/>
            <person name="Cheng J.-F."/>
            <person name="Hugenholtz P."/>
            <person name="Woyke T."/>
            <person name="Wu D."/>
            <person name="Jando M."/>
            <person name="Brambilla E."/>
            <person name="Klenk H.-P."/>
            <person name="Eisen J.A."/>
        </authorList>
    </citation>
    <scope>NUCLEOTIDE SEQUENCE [LARGE SCALE GENOMIC DNA]</scope>
    <source>
        <strain evidence="2">ATCC 8368 / DSM 20162 / CCUG 35730 / CIP 100753 / JCM 10117 / KCTC 9821 / NBRC 16120 / NCIMB 702349 / NCTC 13040</strain>
    </source>
</reference>
<proteinExistence type="predicted"/>
<dbReference type="EMBL" id="CP001966">
    <property type="protein sequence ID" value="ADG79975.1"/>
    <property type="molecule type" value="Genomic_DNA"/>
</dbReference>
<sequence>MRALRWLGHAIRTVLTDDGPWTTAVRRGCT</sequence>
<accession>D5UWH6</accession>
<gene>
    <name evidence="1" type="ordered locus">Tpau_3391</name>
</gene>
<dbReference type="KEGG" id="tpr:Tpau_3391"/>
<protein>
    <submittedName>
        <fullName evidence="1">Uncharacterized protein</fullName>
    </submittedName>
</protein>
<organism evidence="1 2">
    <name type="scientific">Tsukamurella paurometabola (strain ATCC 8368 / DSM 20162 / CCUG 35730 / CIP 100753 / JCM 10117 / KCTC 9821 / NBRC 16120 / NCIMB 702349 / NCTC 13040)</name>
    <name type="common">Corynebacterium paurometabolum</name>
    <dbReference type="NCBI Taxonomy" id="521096"/>
    <lineage>
        <taxon>Bacteria</taxon>
        <taxon>Bacillati</taxon>
        <taxon>Actinomycetota</taxon>
        <taxon>Actinomycetes</taxon>
        <taxon>Mycobacteriales</taxon>
        <taxon>Tsukamurellaceae</taxon>
        <taxon>Tsukamurella</taxon>
    </lineage>
</organism>
<evidence type="ECO:0000313" key="1">
    <source>
        <dbReference type="EMBL" id="ADG79975.1"/>
    </source>
</evidence>
<reference evidence="1 2" key="2">
    <citation type="journal article" date="2011" name="Stand. Genomic Sci.">
        <title>Complete genome sequence of Tsukamurella paurometabola type strain (no. 33).</title>
        <authorList>
            <person name="Munk A.C."/>
            <person name="Lapidus A."/>
            <person name="Lucas S."/>
            <person name="Nolan M."/>
            <person name="Tice H."/>
            <person name="Cheng J.F."/>
            <person name="Del Rio T.G."/>
            <person name="Goodwin L."/>
            <person name="Pitluck S."/>
            <person name="Liolios K."/>
            <person name="Huntemann M."/>
            <person name="Ivanova N."/>
            <person name="Mavromatis K."/>
            <person name="Mikhailova N."/>
            <person name="Pati A."/>
            <person name="Chen A."/>
            <person name="Palaniappan K."/>
            <person name="Tapia R."/>
            <person name="Han C."/>
            <person name="Land M."/>
            <person name="Hauser L."/>
            <person name="Chang Y.J."/>
            <person name="Jeffries C.D."/>
            <person name="Brettin T."/>
            <person name="Yasawong M."/>
            <person name="Brambilla E.M."/>
            <person name="Rohde M."/>
            <person name="Sikorski J."/>
            <person name="Goker M."/>
            <person name="Detter J.C."/>
            <person name="Woyke T."/>
            <person name="Bristow J."/>
            <person name="Eisen J.A."/>
            <person name="Markowitz V."/>
            <person name="Hugenholtz P."/>
            <person name="Kyrpides N.C."/>
            <person name="Klenk H.P."/>
        </authorList>
    </citation>
    <scope>NUCLEOTIDE SEQUENCE [LARGE SCALE GENOMIC DNA]</scope>
    <source>
        <strain evidence="2">ATCC 8368 / DSM 20162 / CCUG 35730 / CIP 100753 / JCM 10117 / KCTC 9821 / NBRC 16120 / NCIMB 702349 / NCTC 13040</strain>
    </source>
</reference>
<keyword evidence="2" id="KW-1185">Reference proteome</keyword>
<name>D5UWH6_TSUPD</name>
<evidence type="ECO:0000313" key="2">
    <source>
        <dbReference type="Proteomes" id="UP000001213"/>
    </source>
</evidence>
<dbReference type="Proteomes" id="UP000001213">
    <property type="component" value="Chromosome"/>
</dbReference>
<dbReference type="AlphaFoldDB" id="D5UWH6"/>
<dbReference type="HOGENOM" id="CLU_3405998_0_0_11"/>